<name>A0A3S9PV11_9ACTO</name>
<organism evidence="2 3">
    <name type="scientific">Flaviflexus ciconiae</name>
    <dbReference type="NCBI Taxonomy" id="2496867"/>
    <lineage>
        <taxon>Bacteria</taxon>
        <taxon>Bacillati</taxon>
        <taxon>Actinomycetota</taxon>
        <taxon>Actinomycetes</taxon>
        <taxon>Actinomycetales</taxon>
        <taxon>Actinomycetaceae</taxon>
        <taxon>Flaviflexus</taxon>
    </lineage>
</organism>
<accession>A0A3S9PV11</accession>
<gene>
    <name evidence="2" type="ORF">EJ997_01430</name>
</gene>
<protein>
    <submittedName>
        <fullName evidence="2">CinA family protein</fullName>
    </submittedName>
</protein>
<dbReference type="AlphaFoldDB" id="A0A3S9PV11"/>
<evidence type="ECO:0000259" key="1">
    <source>
        <dbReference type="Pfam" id="PF02464"/>
    </source>
</evidence>
<evidence type="ECO:0000313" key="3">
    <source>
        <dbReference type="Proteomes" id="UP000280344"/>
    </source>
</evidence>
<dbReference type="Proteomes" id="UP000280344">
    <property type="component" value="Chromosome"/>
</dbReference>
<dbReference type="InterPro" id="IPR036653">
    <property type="entry name" value="CinA-like_C"/>
</dbReference>
<evidence type="ECO:0000313" key="2">
    <source>
        <dbReference type="EMBL" id="AZQ76189.1"/>
    </source>
</evidence>
<sequence>MAATTSPSEVLLKKGDTIAVAESLTGGLVCATLVQVPGISEILRGGVVSYTNEIKAHVLDVDRDLLNREGPVNGQVAVQMARGVAELTGATHTVSTTGVAGPGPADGFDAGTVWIGREDGRATLFLFPGGRENIRESSVLAALHILAEMELPEKLAKFRQKIETWK</sequence>
<keyword evidence="3" id="KW-1185">Reference proteome</keyword>
<dbReference type="OrthoDB" id="1253990at2"/>
<feature type="domain" description="CinA C-terminal" evidence="1">
    <location>
        <begin position="9"/>
        <end position="148"/>
    </location>
</feature>
<dbReference type="Gene3D" id="3.90.950.20">
    <property type="entry name" value="CinA-like"/>
    <property type="match status" value="1"/>
</dbReference>
<dbReference type="EMBL" id="CP034593">
    <property type="protein sequence ID" value="AZQ76189.1"/>
    <property type="molecule type" value="Genomic_DNA"/>
</dbReference>
<dbReference type="Pfam" id="PF02464">
    <property type="entry name" value="CinA"/>
    <property type="match status" value="1"/>
</dbReference>
<dbReference type="RefSeq" id="WP_126702998.1">
    <property type="nucleotide sequence ID" value="NZ_CP034593.1"/>
</dbReference>
<proteinExistence type="predicted"/>
<reference evidence="2 3" key="1">
    <citation type="submission" date="2018-12" db="EMBL/GenBank/DDBJ databases">
        <title>Complete genome sequence of Flaviflexus sp. H23T48.</title>
        <authorList>
            <person name="Bae J.-W."/>
            <person name="Lee J.-Y."/>
        </authorList>
    </citation>
    <scope>NUCLEOTIDE SEQUENCE [LARGE SCALE GENOMIC DNA]</scope>
    <source>
        <strain evidence="2 3">H23T48</strain>
    </source>
</reference>
<dbReference type="KEGG" id="flh:EJ997_01430"/>
<dbReference type="SUPFAM" id="SSF142433">
    <property type="entry name" value="CinA-like"/>
    <property type="match status" value="1"/>
</dbReference>
<dbReference type="NCBIfam" id="TIGR00199">
    <property type="entry name" value="PncC_domain"/>
    <property type="match status" value="1"/>
</dbReference>
<dbReference type="InterPro" id="IPR008136">
    <property type="entry name" value="CinA_C"/>
</dbReference>